<comment type="similarity">
    <text evidence="1">Belongs to the peptidase S10 family.</text>
</comment>
<dbReference type="eggNOG" id="KOG1282">
    <property type="taxonomic scope" value="Eukaryota"/>
</dbReference>
<gene>
    <name evidence="8" type="ORF">VDBG_06592</name>
</gene>
<dbReference type="PANTHER" id="PTHR11802">
    <property type="entry name" value="SERINE PROTEASE FAMILY S10 SERINE CARBOXYPEPTIDASE"/>
    <property type="match status" value="1"/>
</dbReference>
<dbReference type="Gene3D" id="3.40.50.1820">
    <property type="entry name" value="alpha/beta hydrolase"/>
    <property type="match status" value="1"/>
</dbReference>
<feature type="signal peptide" evidence="7">
    <location>
        <begin position="1"/>
        <end position="21"/>
    </location>
</feature>
<sequence>MAPSFKSVLAVAGALIAPVVAQFPPAPEGLTVLKSKFNENITISFKEPGICETTPGVKSYSGYIHLPPGHIDGLGQEQTYPVNTFFWFFEARKDPENAPLSIWMNGGPGSSSMGGLLYENGPCFVNPDSNTTRLNPWSWNNEVNMLYIDQPVQVGFSYDTLRNVTRNLLGSVQTLPPGAPIPEQNVTFHVGTYPSNNRDATSQGSRNGAISLWHFAQVWFQEFPGYHPNDDRISIATQSYGGRYGPALAAFFQEQNEKIRDGTLDSGEGENYILNLDTLLLVNGCIDRKVQWPSYATMAYNNTYGIATVDEATYLGMIDAFERPGGCADQIDECQRLARLDDPENLGINANVNRVCQAAETFCSRYIRDPYIQQSGRDYYDVTQVDPTLFPDPYYAAYLNQPHKGRPFAEAGLRAAAHCALGPRLPAQISPARATCRLRASTQPGPAVPAYQPEAAYRIFMRALFNRDLATGRVDTAVKDDYSTSGPADVLGVKNEVPEQYPDYCYILDTSTCSARQIAALRNGSAVIKDYIMLEPSS</sequence>
<dbReference type="GO" id="GO:0000324">
    <property type="term" value="C:fungal-type vacuole"/>
    <property type="evidence" value="ECO:0007669"/>
    <property type="project" value="TreeGrafter"/>
</dbReference>
<dbReference type="RefSeq" id="XP_003003030.1">
    <property type="nucleotide sequence ID" value="XM_003002984.1"/>
</dbReference>
<dbReference type="OrthoDB" id="443318at2759"/>
<accession>C9SNW7</accession>
<dbReference type="PANTHER" id="PTHR11802:SF189">
    <property type="entry name" value="CARBOXYPEPTIDASE"/>
    <property type="match status" value="1"/>
</dbReference>
<keyword evidence="3" id="KW-0645">Protease</keyword>
<dbReference type="Pfam" id="PF00450">
    <property type="entry name" value="Peptidase_S10"/>
    <property type="match status" value="1"/>
</dbReference>
<name>C9SNW7_VERA1</name>
<evidence type="ECO:0000256" key="4">
    <source>
        <dbReference type="ARBA" id="ARBA00022729"/>
    </source>
</evidence>
<keyword evidence="9" id="KW-1185">Reference proteome</keyword>
<evidence type="ECO:0000256" key="1">
    <source>
        <dbReference type="ARBA" id="ARBA00009431"/>
    </source>
</evidence>
<evidence type="ECO:0000256" key="7">
    <source>
        <dbReference type="SAM" id="SignalP"/>
    </source>
</evidence>
<evidence type="ECO:0000313" key="9">
    <source>
        <dbReference type="Proteomes" id="UP000008698"/>
    </source>
</evidence>
<keyword evidence="4 7" id="KW-0732">Signal</keyword>
<reference evidence="9" key="1">
    <citation type="journal article" date="2011" name="PLoS Pathog.">
        <title>Comparative genomics yields insights into niche adaptation of plant vascular wilt pathogens.</title>
        <authorList>
            <person name="Klosterman S.J."/>
            <person name="Subbarao K.V."/>
            <person name="Kang S."/>
            <person name="Veronese P."/>
            <person name="Gold S.E."/>
            <person name="Thomma B.P.H.J."/>
            <person name="Chen Z."/>
            <person name="Henrissat B."/>
            <person name="Lee Y.-H."/>
            <person name="Park J."/>
            <person name="Garcia-Pedrajas M.D."/>
            <person name="Barbara D.J."/>
            <person name="Anchieta A."/>
            <person name="de Jonge R."/>
            <person name="Santhanam P."/>
            <person name="Maruthachalam K."/>
            <person name="Atallah Z."/>
            <person name="Amyotte S.G."/>
            <person name="Paz Z."/>
            <person name="Inderbitzin P."/>
            <person name="Hayes R.J."/>
            <person name="Heiman D.I."/>
            <person name="Young S."/>
            <person name="Zeng Q."/>
            <person name="Engels R."/>
            <person name="Galagan J."/>
            <person name="Cuomo C.A."/>
            <person name="Dobinson K.F."/>
            <person name="Ma L.-J."/>
        </authorList>
    </citation>
    <scope>NUCLEOTIDE SEQUENCE [LARGE SCALE GENOMIC DNA]</scope>
    <source>
        <strain evidence="9">VaMs.102 / ATCC MYA-4576 / FGSC 10136</strain>
    </source>
</reference>
<dbReference type="InterPro" id="IPR029058">
    <property type="entry name" value="AB_hydrolase_fold"/>
</dbReference>
<keyword evidence="6" id="KW-0325">Glycoprotein</keyword>
<evidence type="ECO:0000313" key="8">
    <source>
        <dbReference type="EMBL" id="EEY20482.1"/>
    </source>
</evidence>
<dbReference type="GeneID" id="9537072"/>
<dbReference type="GO" id="GO:0006508">
    <property type="term" value="P:proteolysis"/>
    <property type="evidence" value="ECO:0007669"/>
    <property type="project" value="UniProtKB-KW"/>
</dbReference>
<evidence type="ECO:0000256" key="6">
    <source>
        <dbReference type="ARBA" id="ARBA00023180"/>
    </source>
</evidence>
<evidence type="ECO:0000256" key="2">
    <source>
        <dbReference type="ARBA" id="ARBA00022645"/>
    </source>
</evidence>
<dbReference type="GO" id="GO:0004185">
    <property type="term" value="F:serine-type carboxypeptidase activity"/>
    <property type="evidence" value="ECO:0007669"/>
    <property type="project" value="InterPro"/>
</dbReference>
<dbReference type="AlphaFoldDB" id="C9SNW7"/>
<dbReference type="MEROPS" id="S10.014"/>
<protein>
    <submittedName>
        <fullName evidence="8">Carboxypeptidase S1</fullName>
    </submittedName>
</protein>
<keyword evidence="2 8" id="KW-0121">Carboxypeptidase</keyword>
<dbReference type="KEGG" id="val:VDBG_06592"/>
<proteinExistence type="inferred from homology"/>
<feature type="chain" id="PRO_5003001204" evidence="7">
    <location>
        <begin position="22"/>
        <end position="538"/>
    </location>
</feature>
<evidence type="ECO:0000256" key="5">
    <source>
        <dbReference type="ARBA" id="ARBA00022801"/>
    </source>
</evidence>
<dbReference type="Proteomes" id="UP000008698">
    <property type="component" value="Unassembled WGS sequence"/>
</dbReference>
<dbReference type="HOGENOM" id="CLU_008523_10_3_1"/>
<dbReference type="InterPro" id="IPR001563">
    <property type="entry name" value="Peptidase_S10"/>
</dbReference>
<keyword evidence="5" id="KW-0378">Hydrolase</keyword>
<evidence type="ECO:0000256" key="3">
    <source>
        <dbReference type="ARBA" id="ARBA00022670"/>
    </source>
</evidence>
<dbReference type="OMA" id="FQEFPGY"/>
<dbReference type="SUPFAM" id="SSF53474">
    <property type="entry name" value="alpha/beta-Hydrolases"/>
    <property type="match status" value="1"/>
</dbReference>
<dbReference type="EMBL" id="DS985221">
    <property type="protein sequence ID" value="EEY20482.1"/>
    <property type="molecule type" value="Genomic_DNA"/>
</dbReference>
<organism evidence="9">
    <name type="scientific">Verticillium alfalfae (strain VaMs.102 / ATCC MYA-4576 / FGSC 10136)</name>
    <name type="common">Verticillium wilt of alfalfa</name>
    <name type="synonym">Verticillium albo-atrum</name>
    <dbReference type="NCBI Taxonomy" id="526221"/>
    <lineage>
        <taxon>Eukaryota</taxon>
        <taxon>Fungi</taxon>
        <taxon>Dikarya</taxon>
        <taxon>Ascomycota</taxon>
        <taxon>Pezizomycotina</taxon>
        <taxon>Sordariomycetes</taxon>
        <taxon>Hypocreomycetidae</taxon>
        <taxon>Glomerellales</taxon>
        <taxon>Plectosphaerellaceae</taxon>
        <taxon>Verticillium</taxon>
    </lineage>
</organism>